<feature type="non-terminal residue" evidence="1">
    <location>
        <position position="1"/>
    </location>
</feature>
<dbReference type="Proteomes" id="UP001205063">
    <property type="component" value="Unassembled WGS sequence"/>
</dbReference>
<gene>
    <name evidence="1" type="ORF">NE646_14635</name>
</gene>
<dbReference type="AlphaFoldDB" id="A0AAW5KFN9"/>
<proteinExistence type="predicted"/>
<dbReference type="EMBL" id="JANGAB010000364">
    <property type="protein sequence ID" value="MCQ4950862.1"/>
    <property type="molecule type" value="Genomic_DNA"/>
</dbReference>
<reference evidence="1" key="1">
    <citation type="submission" date="2022-06" db="EMBL/GenBank/DDBJ databases">
        <title>Isolation of gut microbiota from human fecal samples.</title>
        <authorList>
            <person name="Pamer E.G."/>
            <person name="Barat B."/>
            <person name="Waligurski E."/>
            <person name="Medina S."/>
            <person name="Paddock L."/>
            <person name="Mostad J."/>
        </authorList>
    </citation>
    <scope>NUCLEOTIDE SEQUENCE</scope>
    <source>
        <strain evidence="1">DFI.7.96</strain>
    </source>
</reference>
<accession>A0AAW5KFN9</accession>
<sequence>GYWGYYGHTGMDIAAPSGTAIFLPQRSLFFQGGQGHGQHQPVFDWFCNHALAYMIREKKPDVFFQHLSAVDHARHNLGVFAEVLKRDAWIQQDKEFGMI</sequence>
<evidence type="ECO:0000313" key="1">
    <source>
        <dbReference type="EMBL" id="MCQ4950862.1"/>
    </source>
</evidence>
<name>A0AAW5KFN9_9FIRM</name>
<evidence type="ECO:0000313" key="2">
    <source>
        <dbReference type="Proteomes" id="UP001205063"/>
    </source>
</evidence>
<organism evidence="1 2">
    <name type="scientific">Bittarella massiliensis</name>
    <name type="common">ex Durand et al. 2017</name>
    <dbReference type="NCBI Taxonomy" id="1720313"/>
    <lineage>
        <taxon>Bacteria</taxon>
        <taxon>Bacillati</taxon>
        <taxon>Bacillota</taxon>
        <taxon>Clostridia</taxon>
        <taxon>Eubacteriales</taxon>
        <taxon>Oscillospiraceae</taxon>
        <taxon>Bittarella (ex Durand et al. 2017)</taxon>
    </lineage>
</organism>
<dbReference type="SUPFAM" id="SSF53649">
    <property type="entry name" value="Alkaline phosphatase-like"/>
    <property type="match status" value="1"/>
</dbReference>
<evidence type="ECO:0008006" key="3">
    <source>
        <dbReference type="Google" id="ProtNLM"/>
    </source>
</evidence>
<protein>
    <recommendedName>
        <fullName evidence="3">MBL fold metallo-hydrolase</fullName>
    </recommendedName>
</protein>
<comment type="caution">
    <text evidence="1">The sequence shown here is derived from an EMBL/GenBank/DDBJ whole genome shotgun (WGS) entry which is preliminary data.</text>
</comment>
<feature type="non-terminal residue" evidence="1">
    <location>
        <position position="99"/>
    </location>
</feature>
<dbReference type="InterPro" id="IPR017850">
    <property type="entry name" value="Alkaline_phosphatase_core_sf"/>
</dbReference>